<reference evidence="4" key="1">
    <citation type="journal article" date="2019" name="Int. J. Syst. Evol. Microbiol.">
        <title>The Global Catalogue of Microorganisms (GCM) 10K type strain sequencing project: providing services to taxonomists for standard genome sequencing and annotation.</title>
        <authorList>
            <consortium name="The Broad Institute Genomics Platform"/>
            <consortium name="The Broad Institute Genome Sequencing Center for Infectious Disease"/>
            <person name="Wu L."/>
            <person name="Ma J."/>
        </authorList>
    </citation>
    <scope>NUCLEOTIDE SEQUENCE [LARGE SCALE GENOMIC DNA]</scope>
    <source>
        <strain evidence="4">JCM 3146</strain>
    </source>
</reference>
<keyword evidence="1" id="KW-0808">Transferase</keyword>
<proteinExistence type="predicted"/>
<evidence type="ECO:0000313" key="3">
    <source>
        <dbReference type="EMBL" id="GAA0329258.1"/>
    </source>
</evidence>
<sequence length="208" mass="22894">MERWSTCGEAWIGLMRHVWTTGVAGLDDRGPVIEAPPRLFEMTTLGWDDPIVRAYGDTEAVARYTAKFTRTDVVPPFKYSYGARLRDLSGVDQLAWVIELLRARPWTKSGWISLTVPGERQDAVPCLAALAFRVRSSRLSMTATFRSQNAFTSYLNYLPLRSVQLEVAGAVGLPAGTMRVFVDVPHVYIADTGAVTAVLARAAMRGAA</sequence>
<comment type="caution">
    <text evidence="3">The sequence shown here is derived from an EMBL/GenBank/DDBJ whole genome shotgun (WGS) entry which is preliminary data.</text>
</comment>
<dbReference type="Pfam" id="PF00303">
    <property type="entry name" value="Thymidylat_synt"/>
    <property type="match status" value="1"/>
</dbReference>
<dbReference type="Proteomes" id="UP001501822">
    <property type="component" value="Unassembled WGS sequence"/>
</dbReference>
<dbReference type="SUPFAM" id="SSF55831">
    <property type="entry name" value="Thymidylate synthase/dCMP hydroxymethylase"/>
    <property type="match status" value="1"/>
</dbReference>
<evidence type="ECO:0000256" key="1">
    <source>
        <dbReference type="ARBA" id="ARBA00022679"/>
    </source>
</evidence>
<dbReference type="EMBL" id="BAAABM010000015">
    <property type="protein sequence ID" value="GAA0329258.1"/>
    <property type="molecule type" value="Genomic_DNA"/>
</dbReference>
<dbReference type="InterPro" id="IPR023451">
    <property type="entry name" value="Thymidate_synth/dCMP_Mease_dom"/>
</dbReference>
<accession>A0ABP3G0T0</accession>
<dbReference type="Gene3D" id="3.30.572.10">
    <property type="entry name" value="Thymidylate synthase/dCMP hydroxymethylase domain"/>
    <property type="match status" value="1"/>
</dbReference>
<dbReference type="RefSeq" id="WP_252806933.1">
    <property type="nucleotide sequence ID" value="NZ_BAAABM010000015.1"/>
</dbReference>
<feature type="domain" description="Thymidylate synthase/dCMP hydroxymethylase" evidence="2">
    <location>
        <begin position="80"/>
        <end position="203"/>
    </location>
</feature>
<dbReference type="InterPro" id="IPR036926">
    <property type="entry name" value="Thymidate_synth/dCMP_Mease_sf"/>
</dbReference>
<keyword evidence="4" id="KW-1185">Reference proteome</keyword>
<name>A0ABP3G0T0_9ACTN</name>
<gene>
    <name evidence="3" type="ORF">GCM10010151_18860</name>
</gene>
<evidence type="ECO:0000313" key="4">
    <source>
        <dbReference type="Proteomes" id="UP001501822"/>
    </source>
</evidence>
<evidence type="ECO:0000259" key="2">
    <source>
        <dbReference type="Pfam" id="PF00303"/>
    </source>
</evidence>
<protein>
    <recommendedName>
        <fullName evidence="2">Thymidylate synthase/dCMP hydroxymethylase domain-containing protein</fullName>
    </recommendedName>
</protein>
<organism evidence="3 4">
    <name type="scientific">Actinoallomurus spadix</name>
    <dbReference type="NCBI Taxonomy" id="79912"/>
    <lineage>
        <taxon>Bacteria</taxon>
        <taxon>Bacillati</taxon>
        <taxon>Actinomycetota</taxon>
        <taxon>Actinomycetes</taxon>
        <taxon>Streptosporangiales</taxon>
        <taxon>Thermomonosporaceae</taxon>
        <taxon>Actinoallomurus</taxon>
    </lineage>
</organism>